<dbReference type="EMBL" id="QGGY01000022">
    <property type="protein sequence ID" value="PWJ72113.1"/>
    <property type="molecule type" value="Genomic_DNA"/>
</dbReference>
<dbReference type="GO" id="GO:0008747">
    <property type="term" value="F:N-acetylneuraminate lyase activity"/>
    <property type="evidence" value="ECO:0007669"/>
    <property type="project" value="TreeGrafter"/>
</dbReference>
<dbReference type="PANTHER" id="PTHR42849">
    <property type="entry name" value="N-ACETYLNEURAMINATE LYASE"/>
    <property type="match status" value="1"/>
</dbReference>
<dbReference type="PIRSF" id="PIRSF001365">
    <property type="entry name" value="DHDPS"/>
    <property type="match status" value="1"/>
</dbReference>
<keyword evidence="7" id="KW-1185">Reference proteome</keyword>
<organism evidence="6 7">
    <name type="scientific">Murimonas intestini</name>
    <dbReference type="NCBI Taxonomy" id="1337051"/>
    <lineage>
        <taxon>Bacteria</taxon>
        <taxon>Bacillati</taxon>
        <taxon>Bacillota</taxon>
        <taxon>Clostridia</taxon>
        <taxon>Lachnospirales</taxon>
        <taxon>Lachnospiraceae</taxon>
        <taxon>Murimonas</taxon>
    </lineage>
</organism>
<reference evidence="6 7" key="1">
    <citation type="submission" date="2018-05" db="EMBL/GenBank/DDBJ databases">
        <authorList>
            <person name="Goeker M."/>
            <person name="Huntemann M."/>
            <person name="Clum A."/>
            <person name="Pillay M."/>
            <person name="Palaniappan K."/>
            <person name="Varghese N."/>
            <person name="Mikhailova N."/>
            <person name="Stamatis D."/>
            <person name="Reddy T."/>
            <person name="Daum C."/>
            <person name="Shapiro N."/>
            <person name="Ivanova N."/>
            <person name="Kyrpides N."/>
            <person name="Woyke T."/>
        </authorList>
    </citation>
    <scope>NUCLEOTIDE SEQUENCE [LARGE SCALE GENOMIC DNA]</scope>
    <source>
        <strain evidence="6 7">DSM 26524</strain>
    </source>
</reference>
<dbReference type="PROSITE" id="PS00665">
    <property type="entry name" value="DHDPS_1"/>
    <property type="match status" value="1"/>
</dbReference>
<dbReference type="GO" id="GO:0019262">
    <property type="term" value="P:N-acetylneuraminate catabolic process"/>
    <property type="evidence" value="ECO:0007669"/>
    <property type="project" value="TreeGrafter"/>
</dbReference>
<protein>
    <submittedName>
        <fullName evidence="6">Dihydrodipicolinate synthase/N-acetylneuraminate lyase</fullName>
    </submittedName>
</protein>
<dbReference type="RefSeq" id="WP_257497940.1">
    <property type="nucleotide sequence ID" value="NZ_JANKBI010000029.1"/>
</dbReference>
<dbReference type="CDD" id="cd00408">
    <property type="entry name" value="DHDPS-like"/>
    <property type="match status" value="1"/>
</dbReference>
<evidence type="ECO:0000313" key="6">
    <source>
        <dbReference type="EMBL" id="PWJ72113.1"/>
    </source>
</evidence>
<evidence type="ECO:0000313" key="7">
    <source>
        <dbReference type="Proteomes" id="UP000245412"/>
    </source>
</evidence>
<feature type="active site" description="Proton donor/acceptor" evidence="4">
    <location>
        <position position="140"/>
    </location>
</feature>
<dbReference type="Pfam" id="PF00701">
    <property type="entry name" value="DHDPS"/>
    <property type="match status" value="1"/>
</dbReference>
<dbReference type="InterPro" id="IPR002220">
    <property type="entry name" value="DapA-like"/>
</dbReference>
<accession>A0AB73SXP3</accession>
<evidence type="ECO:0000256" key="2">
    <source>
        <dbReference type="ARBA" id="ARBA00023270"/>
    </source>
</evidence>
<keyword evidence="1 3" id="KW-0456">Lyase</keyword>
<sequence length="304" mass="34195">MQGKEIETGTYGVVLTPFDREGHLNQTALRQELKYCTGTKAAGLLLCGSTGEFVYMDQQQHKEVLRIGMEEAGRYKVLIGGASGATEHKVLGLLNYMEVLGYTYCIICPPYYYPQTPENVVSFYETISGQAPAGMKIFLYNIPFCSPEIPLKYMERLLRLPNVIGMKDSSGDMLYLSKVMGIVNEIRPDFMVFTGQDAVFLPSLTIGASGCMSALCWMLDEAAADIWQSYKKLDLKHATEIQLRIIQLVRHLDAVAFPENYRILSEIVGISAGKPQRSLHNMSEEFCSQWISQAVELVWKLRMK</sequence>
<proteinExistence type="inferred from homology"/>
<feature type="active site" description="Schiff-base intermediate with substrate" evidence="4">
    <location>
        <position position="167"/>
    </location>
</feature>
<dbReference type="SUPFAM" id="SSF51569">
    <property type="entry name" value="Aldolase"/>
    <property type="match status" value="1"/>
</dbReference>
<evidence type="ECO:0000256" key="4">
    <source>
        <dbReference type="PIRSR" id="PIRSR001365-1"/>
    </source>
</evidence>
<gene>
    <name evidence="6" type="ORF">C7383_12227</name>
</gene>
<evidence type="ECO:0000256" key="5">
    <source>
        <dbReference type="PIRSR" id="PIRSR001365-2"/>
    </source>
</evidence>
<keyword evidence="2" id="KW-0704">Schiff base</keyword>
<dbReference type="SMART" id="SM01130">
    <property type="entry name" value="DHDPS"/>
    <property type="match status" value="1"/>
</dbReference>
<dbReference type="AlphaFoldDB" id="A0AB73SXP3"/>
<dbReference type="Proteomes" id="UP000245412">
    <property type="component" value="Unassembled WGS sequence"/>
</dbReference>
<dbReference type="PROSITE" id="PS00666">
    <property type="entry name" value="DHDPS_2"/>
    <property type="match status" value="1"/>
</dbReference>
<dbReference type="InterPro" id="IPR020624">
    <property type="entry name" value="Schiff_base-form_aldolases_CS"/>
</dbReference>
<feature type="binding site" evidence="5">
    <location>
        <position position="212"/>
    </location>
    <ligand>
        <name>pyruvate</name>
        <dbReference type="ChEBI" id="CHEBI:15361"/>
    </ligand>
</feature>
<dbReference type="InterPro" id="IPR020625">
    <property type="entry name" value="Schiff_base-form_aldolases_AS"/>
</dbReference>
<comment type="caution">
    <text evidence="6">The sequence shown here is derived from an EMBL/GenBank/DDBJ whole genome shotgun (WGS) entry which is preliminary data.</text>
</comment>
<evidence type="ECO:0000256" key="3">
    <source>
        <dbReference type="PIRNR" id="PIRNR001365"/>
    </source>
</evidence>
<name>A0AB73SXP3_9FIRM</name>
<dbReference type="GO" id="GO:0005829">
    <property type="term" value="C:cytosol"/>
    <property type="evidence" value="ECO:0007669"/>
    <property type="project" value="TreeGrafter"/>
</dbReference>
<dbReference type="Gene3D" id="3.20.20.70">
    <property type="entry name" value="Aldolase class I"/>
    <property type="match status" value="1"/>
</dbReference>
<evidence type="ECO:0000256" key="1">
    <source>
        <dbReference type="ARBA" id="ARBA00023239"/>
    </source>
</evidence>
<dbReference type="PANTHER" id="PTHR42849:SF1">
    <property type="entry name" value="N-ACETYLNEURAMINATE LYASE"/>
    <property type="match status" value="1"/>
</dbReference>
<feature type="binding site" evidence="5">
    <location>
        <position position="50"/>
    </location>
    <ligand>
        <name>pyruvate</name>
        <dbReference type="ChEBI" id="CHEBI:15361"/>
    </ligand>
</feature>
<comment type="similarity">
    <text evidence="3">Belongs to the DapA family.</text>
</comment>
<dbReference type="InterPro" id="IPR013785">
    <property type="entry name" value="Aldolase_TIM"/>
</dbReference>